<dbReference type="AlphaFoldDB" id="A0A1E1LJT2"/>
<dbReference type="Proteomes" id="UP000178129">
    <property type="component" value="Unassembled WGS sequence"/>
</dbReference>
<gene>
    <name evidence="3" type="ORF">RCO7_05915</name>
</gene>
<proteinExistence type="predicted"/>
<feature type="compositionally biased region" description="Basic residues" evidence="1">
    <location>
        <begin position="376"/>
        <end position="388"/>
    </location>
</feature>
<evidence type="ECO:0000313" key="4">
    <source>
        <dbReference type="Proteomes" id="UP000178129"/>
    </source>
</evidence>
<feature type="domain" description="DUF7918" evidence="2">
    <location>
        <begin position="9"/>
        <end position="262"/>
    </location>
</feature>
<evidence type="ECO:0000259" key="2">
    <source>
        <dbReference type="Pfam" id="PF25534"/>
    </source>
</evidence>
<keyword evidence="4" id="KW-1185">Reference proteome</keyword>
<evidence type="ECO:0000256" key="1">
    <source>
        <dbReference type="SAM" id="MobiDB-lite"/>
    </source>
</evidence>
<accession>A0A1E1LJT2</accession>
<feature type="region of interest" description="Disordered" evidence="1">
    <location>
        <begin position="354"/>
        <end position="406"/>
    </location>
</feature>
<dbReference type="Pfam" id="PF25534">
    <property type="entry name" value="DUF7918"/>
    <property type="match status" value="1"/>
</dbReference>
<dbReference type="PANTHER" id="PTHR36223:SF1">
    <property type="entry name" value="TRANSCRIPTION ELONGATION FACTOR EAF N-TERMINAL DOMAIN-CONTAINING PROTEIN"/>
    <property type="match status" value="1"/>
</dbReference>
<feature type="compositionally biased region" description="Acidic residues" evidence="1">
    <location>
        <begin position="397"/>
        <end position="406"/>
    </location>
</feature>
<protein>
    <recommendedName>
        <fullName evidence="2">DUF7918 domain-containing protein</fullName>
    </recommendedName>
</protein>
<dbReference type="PANTHER" id="PTHR36223">
    <property type="entry name" value="BETA-LACTAMASE-TYPE TRANSPEPTIDASE FOLD DOMAIN CONTAINING PROTEIN"/>
    <property type="match status" value="1"/>
</dbReference>
<reference evidence="4" key="1">
    <citation type="submission" date="2016-03" db="EMBL/GenBank/DDBJ databases">
        <authorList>
            <person name="Ploux O."/>
        </authorList>
    </citation>
    <scope>NUCLEOTIDE SEQUENCE [LARGE SCALE GENOMIC DNA]</scope>
    <source>
        <strain evidence="4">UK7</strain>
    </source>
</reference>
<dbReference type="InParanoid" id="A0A1E1LJT2"/>
<comment type="caution">
    <text evidence="3">The sequence shown here is derived from an EMBL/GenBank/DDBJ whole genome shotgun (WGS) entry which is preliminary data.</text>
</comment>
<dbReference type="EMBL" id="FJUW01000058">
    <property type="protein sequence ID" value="CZT10740.1"/>
    <property type="molecule type" value="Genomic_DNA"/>
</dbReference>
<dbReference type="InterPro" id="IPR057678">
    <property type="entry name" value="DUF7918"/>
</dbReference>
<evidence type="ECO:0000313" key="3">
    <source>
        <dbReference type="EMBL" id="CZT10740.1"/>
    </source>
</evidence>
<organism evidence="3 4">
    <name type="scientific">Rhynchosporium graminicola</name>
    <dbReference type="NCBI Taxonomy" id="2792576"/>
    <lineage>
        <taxon>Eukaryota</taxon>
        <taxon>Fungi</taxon>
        <taxon>Dikarya</taxon>
        <taxon>Ascomycota</taxon>
        <taxon>Pezizomycotina</taxon>
        <taxon>Leotiomycetes</taxon>
        <taxon>Helotiales</taxon>
        <taxon>Ploettnerulaceae</taxon>
        <taxon>Rhynchosporium</taxon>
    </lineage>
</organism>
<sequence length="406" mass="44983">MAVIGTYEGLRVNVIVDGLELVEYDAPAESVPEDNSSKDEHIAKYQRSVTSIKYVEAISGKKFAISLQVEDPFDVTSDYLAFEILVDGKTVSSPLLAKSGYIHHGLSWSKVIEGPYKRVDGTVVLKHMVFAELLTTSESEHVLKVILNEQKKSLVDIGEIVVIVTRRDRVVVPAPAVLPGSVAGDKTASGQDTTGTTKYHTKLLAKEAQSHSTVLGNNVAVDSIKLKQIHTKLVDRPERFLAKFCFRYRSREKLQSLLVIDRNPSPEPEPVQVETEENPLKAHQTPSPPSTPTDAEKRLAKMKEDLQKKQEEIDRHMREFSIKAVDEAESVATIIDDPDAASMRLAVQLHNLPTTPRIKRKRGVDDGESAAASARATKKAKSKGKQKRDRQYIEISSDSEDAIEVE</sequence>
<name>A0A1E1LJT2_9HELO</name>
<feature type="region of interest" description="Disordered" evidence="1">
    <location>
        <begin position="260"/>
        <end position="296"/>
    </location>
</feature>